<evidence type="ECO:0000313" key="2">
    <source>
        <dbReference type="EMBL" id="AIQ90034.1"/>
    </source>
</evidence>
<dbReference type="STRING" id="693986.MOC_2279"/>
<proteinExistence type="predicted"/>
<reference evidence="2 3" key="1">
    <citation type="journal article" date="2014" name="PLoS ONE">
        <title>Genome Information of Methylobacterium oryzae, a Plant-Probiotic Methylotroph in the Phyllosphere.</title>
        <authorList>
            <person name="Kwak M.J."/>
            <person name="Jeong H."/>
            <person name="Madhaiyan M."/>
            <person name="Lee Y."/>
            <person name="Sa T.M."/>
            <person name="Oh T.K."/>
            <person name="Kim J.F."/>
        </authorList>
    </citation>
    <scope>NUCLEOTIDE SEQUENCE [LARGE SCALE GENOMIC DNA]</scope>
    <source>
        <strain evidence="2 3">CBMB20</strain>
    </source>
</reference>
<protein>
    <submittedName>
        <fullName evidence="2">Protein of unassigned function</fullName>
    </submittedName>
</protein>
<sequence length="60" mass="6481">MSHDFVRAYKTPQRRPIHPGSGPSRIVGAVGSARVETGLGSGGPGLRNSVCRTRRDRRIP</sequence>
<gene>
    <name evidence="2" type="ORF">MOC_2279</name>
</gene>
<feature type="region of interest" description="Disordered" evidence="1">
    <location>
        <begin position="1"/>
        <end position="60"/>
    </location>
</feature>
<keyword evidence="3" id="KW-1185">Reference proteome</keyword>
<evidence type="ECO:0000313" key="3">
    <source>
        <dbReference type="Proteomes" id="UP000029492"/>
    </source>
</evidence>
<dbReference type="Proteomes" id="UP000029492">
    <property type="component" value="Chromosome"/>
</dbReference>
<organism evidence="2 3">
    <name type="scientific">Methylobacterium oryzae CBMB20</name>
    <dbReference type="NCBI Taxonomy" id="693986"/>
    <lineage>
        <taxon>Bacteria</taxon>
        <taxon>Pseudomonadati</taxon>
        <taxon>Pseudomonadota</taxon>
        <taxon>Alphaproteobacteria</taxon>
        <taxon>Hyphomicrobiales</taxon>
        <taxon>Methylobacteriaceae</taxon>
        <taxon>Methylobacterium</taxon>
    </lineage>
</organism>
<dbReference type="HOGENOM" id="CLU_2936334_0_0_5"/>
<evidence type="ECO:0000256" key="1">
    <source>
        <dbReference type="SAM" id="MobiDB-lite"/>
    </source>
</evidence>
<name>A0A089Q633_9HYPH</name>
<accession>A0A089Q633</accession>
<dbReference type="AlphaFoldDB" id="A0A089Q633"/>
<dbReference type="KEGG" id="mor:MOC_2279"/>
<dbReference type="EMBL" id="CP003811">
    <property type="protein sequence ID" value="AIQ90034.1"/>
    <property type="molecule type" value="Genomic_DNA"/>
</dbReference>